<feature type="compositionally biased region" description="Polar residues" evidence="1">
    <location>
        <begin position="476"/>
        <end position="495"/>
    </location>
</feature>
<feature type="compositionally biased region" description="Polar residues" evidence="1">
    <location>
        <begin position="358"/>
        <end position="376"/>
    </location>
</feature>
<evidence type="ECO:0000256" key="1">
    <source>
        <dbReference type="SAM" id="MobiDB-lite"/>
    </source>
</evidence>
<feature type="compositionally biased region" description="Basic and acidic residues" evidence="1">
    <location>
        <begin position="329"/>
        <end position="343"/>
    </location>
</feature>
<dbReference type="EMBL" id="MU865292">
    <property type="protein sequence ID" value="KAK4231624.1"/>
    <property type="molecule type" value="Genomic_DNA"/>
</dbReference>
<reference evidence="2" key="2">
    <citation type="submission" date="2023-05" db="EMBL/GenBank/DDBJ databases">
        <authorList>
            <consortium name="Lawrence Berkeley National Laboratory"/>
            <person name="Steindorff A."/>
            <person name="Hensen N."/>
            <person name="Bonometti L."/>
            <person name="Westerberg I."/>
            <person name="Brannstrom I.O."/>
            <person name="Guillou S."/>
            <person name="Cros-Aarteil S."/>
            <person name="Calhoun S."/>
            <person name="Haridas S."/>
            <person name="Kuo A."/>
            <person name="Mondo S."/>
            <person name="Pangilinan J."/>
            <person name="Riley R."/>
            <person name="Labutti K."/>
            <person name="Andreopoulos B."/>
            <person name="Lipzen A."/>
            <person name="Chen C."/>
            <person name="Yanf M."/>
            <person name="Daum C."/>
            <person name="Ng V."/>
            <person name="Clum A."/>
            <person name="Ohm R."/>
            <person name="Martin F."/>
            <person name="Silar P."/>
            <person name="Natvig D."/>
            <person name="Lalanne C."/>
            <person name="Gautier V."/>
            <person name="Ament-Velasquez S.L."/>
            <person name="Kruys A."/>
            <person name="Hutchinson M.I."/>
            <person name="Powell A.J."/>
            <person name="Barry K."/>
            <person name="Miller A.N."/>
            <person name="Grigoriev I.V."/>
            <person name="Debuchy R."/>
            <person name="Gladieux P."/>
            <person name="Thoren M.H."/>
            <person name="Johannesson H."/>
        </authorList>
    </citation>
    <scope>NUCLEOTIDE SEQUENCE</scope>
    <source>
        <strain evidence="2">CBS 990.96</strain>
    </source>
</reference>
<gene>
    <name evidence="2" type="ORF">QBC38DRAFT_451255</name>
</gene>
<proteinExistence type="predicted"/>
<name>A0AAN7BXU5_9PEZI</name>
<accession>A0AAN7BXU5</accession>
<organism evidence="2 3">
    <name type="scientific">Podospora fimiseda</name>
    <dbReference type="NCBI Taxonomy" id="252190"/>
    <lineage>
        <taxon>Eukaryota</taxon>
        <taxon>Fungi</taxon>
        <taxon>Dikarya</taxon>
        <taxon>Ascomycota</taxon>
        <taxon>Pezizomycotina</taxon>
        <taxon>Sordariomycetes</taxon>
        <taxon>Sordariomycetidae</taxon>
        <taxon>Sordariales</taxon>
        <taxon>Podosporaceae</taxon>
        <taxon>Podospora</taxon>
    </lineage>
</organism>
<feature type="region of interest" description="Disordered" evidence="1">
    <location>
        <begin position="476"/>
        <end position="514"/>
    </location>
</feature>
<evidence type="ECO:0000313" key="2">
    <source>
        <dbReference type="EMBL" id="KAK4231624.1"/>
    </source>
</evidence>
<comment type="caution">
    <text evidence="2">The sequence shown here is derived from an EMBL/GenBank/DDBJ whole genome shotgun (WGS) entry which is preliminary data.</text>
</comment>
<sequence length="514" mass="57720">MSHLPTSTPLRSQSTTALHKDYEAVHVLLLKFKYDDLSLSTELTKLESTYSQLGYTVSRFDIGMKDEWKPRKLKRRLNKFLKRARNKNILSIIHYSGHGGCEKNDGGKGFYLSSHNWPRDAESVMRAVGTVWRDGRLGSGDGFEEALRRNKNPFQPVAGIYWSDLSPTIMSAESDTLIILDCCCAGLATISSQHPGGLGDNMETVSNYRKELIGACGWLVDTYGDMSDALCSALQRGLPNWNRTISTHTLVRLTNNRLVQLFNTRQEGQEPPQAVHYLLQRNNKNKMILPRFERRRERERERSPPIMRVSSSSVNRSLIRCVKRRRQDESDLLQREEEVREWVEGNDESVLPDAADYNPSQGGETRGFQRQGTSPPEVQEGSDSGMAMTVDENNLMQKQAINAVLANIMIPSGTVATTQTITTTTTQDEILFQAPGHSDGFDVDFEGGLSLNWDPNALALGVDYDYDLQLIMGETNTSHQTPKGQLLTDQQPLRSSTDKYPDHPWLSPTPPPGT</sequence>
<dbReference type="AlphaFoldDB" id="A0AAN7BXU5"/>
<evidence type="ECO:0008006" key="4">
    <source>
        <dbReference type="Google" id="ProtNLM"/>
    </source>
</evidence>
<dbReference type="Proteomes" id="UP001301958">
    <property type="component" value="Unassembled WGS sequence"/>
</dbReference>
<feature type="region of interest" description="Disordered" evidence="1">
    <location>
        <begin position="293"/>
        <end position="312"/>
    </location>
</feature>
<reference evidence="2" key="1">
    <citation type="journal article" date="2023" name="Mol. Phylogenet. Evol.">
        <title>Genome-scale phylogeny and comparative genomics of the fungal order Sordariales.</title>
        <authorList>
            <person name="Hensen N."/>
            <person name="Bonometti L."/>
            <person name="Westerberg I."/>
            <person name="Brannstrom I.O."/>
            <person name="Guillou S."/>
            <person name="Cros-Aarteil S."/>
            <person name="Calhoun S."/>
            <person name="Haridas S."/>
            <person name="Kuo A."/>
            <person name="Mondo S."/>
            <person name="Pangilinan J."/>
            <person name="Riley R."/>
            <person name="LaButti K."/>
            <person name="Andreopoulos B."/>
            <person name="Lipzen A."/>
            <person name="Chen C."/>
            <person name="Yan M."/>
            <person name="Daum C."/>
            <person name="Ng V."/>
            <person name="Clum A."/>
            <person name="Steindorff A."/>
            <person name="Ohm R.A."/>
            <person name="Martin F."/>
            <person name="Silar P."/>
            <person name="Natvig D.O."/>
            <person name="Lalanne C."/>
            <person name="Gautier V."/>
            <person name="Ament-Velasquez S.L."/>
            <person name="Kruys A."/>
            <person name="Hutchinson M.I."/>
            <person name="Powell A.J."/>
            <person name="Barry K."/>
            <person name="Miller A.N."/>
            <person name="Grigoriev I.V."/>
            <person name="Debuchy R."/>
            <person name="Gladieux P."/>
            <person name="Hiltunen Thoren M."/>
            <person name="Johannesson H."/>
        </authorList>
    </citation>
    <scope>NUCLEOTIDE SEQUENCE</scope>
    <source>
        <strain evidence="2">CBS 990.96</strain>
    </source>
</reference>
<feature type="compositionally biased region" description="Basic and acidic residues" evidence="1">
    <location>
        <begin position="293"/>
        <end position="303"/>
    </location>
</feature>
<keyword evidence="3" id="KW-1185">Reference proteome</keyword>
<protein>
    <recommendedName>
        <fullName evidence="4">Caspase domain-containing protein</fullName>
    </recommendedName>
</protein>
<feature type="region of interest" description="Disordered" evidence="1">
    <location>
        <begin position="329"/>
        <end position="385"/>
    </location>
</feature>
<evidence type="ECO:0000313" key="3">
    <source>
        <dbReference type="Proteomes" id="UP001301958"/>
    </source>
</evidence>